<evidence type="ECO:0000313" key="1">
    <source>
        <dbReference type="EMBL" id="CAB4686469.1"/>
    </source>
</evidence>
<accession>A0A6J6NJD2</accession>
<gene>
    <name evidence="1" type="ORF">UFOPK2360_00887</name>
</gene>
<reference evidence="1" key="1">
    <citation type="submission" date="2020-05" db="EMBL/GenBank/DDBJ databases">
        <authorList>
            <person name="Chiriac C."/>
            <person name="Salcher M."/>
            <person name="Ghai R."/>
            <person name="Kavagutti S V."/>
        </authorList>
    </citation>
    <scope>NUCLEOTIDE SEQUENCE</scope>
</reference>
<dbReference type="EMBL" id="CAEZXH010000052">
    <property type="protein sequence ID" value="CAB4686469.1"/>
    <property type="molecule type" value="Genomic_DNA"/>
</dbReference>
<proteinExistence type="predicted"/>
<protein>
    <submittedName>
        <fullName evidence="1">Unannotated protein</fullName>
    </submittedName>
</protein>
<name>A0A6J6NJD2_9ZZZZ</name>
<dbReference type="AlphaFoldDB" id="A0A6J6NJD2"/>
<organism evidence="1">
    <name type="scientific">freshwater metagenome</name>
    <dbReference type="NCBI Taxonomy" id="449393"/>
    <lineage>
        <taxon>unclassified sequences</taxon>
        <taxon>metagenomes</taxon>
        <taxon>ecological metagenomes</taxon>
    </lineage>
</organism>
<sequence>MATRARSAASYTSCLRILPPTPVPRTVAKSIPASDAILRTRGVT</sequence>